<keyword evidence="1" id="KW-1133">Transmembrane helix</keyword>
<feature type="transmembrane region" description="Helical" evidence="1">
    <location>
        <begin position="37"/>
        <end position="55"/>
    </location>
</feature>
<dbReference type="Proteomes" id="UP000248795">
    <property type="component" value="Unassembled WGS sequence"/>
</dbReference>
<dbReference type="EMBL" id="QKVK01000004">
    <property type="protein sequence ID" value="PZF76771.1"/>
    <property type="molecule type" value="Genomic_DNA"/>
</dbReference>
<organism evidence="2 3">
    <name type="scientific">Aestuariivirga litoralis</name>
    <dbReference type="NCBI Taxonomy" id="2650924"/>
    <lineage>
        <taxon>Bacteria</taxon>
        <taxon>Pseudomonadati</taxon>
        <taxon>Pseudomonadota</taxon>
        <taxon>Alphaproteobacteria</taxon>
        <taxon>Hyphomicrobiales</taxon>
        <taxon>Aestuariivirgaceae</taxon>
        <taxon>Aestuariivirga</taxon>
    </lineage>
</organism>
<gene>
    <name evidence="2" type="ORF">DK847_09870</name>
</gene>
<evidence type="ECO:0008006" key="4">
    <source>
        <dbReference type="Google" id="ProtNLM"/>
    </source>
</evidence>
<reference evidence="3" key="1">
    <citation type="submission" date="2018-06" db="EMBL/GenBank/DDBJ databases">
        <title>Aestuariibacter litoralis strain KCTC 52945T.</title>
        <authorList>
            <person name="Li X."/>
            <person name="Salam N."/>
            <person name="Li J.-L."/>
            <person name="Chen Y.-M."/>
            <person name="Yang Z.-W."/>
            <person name="Zhang L.-Y."/>
            <person name="Han M.-X."/>
            <person name="Xiao M."/>
            <person name="Li W.-J."/>
        </authorList>
    </citation>
    <scope>NUCLEOTIDE SEQUENCE [LARGE SCALE GENOMIC DNA]</scope>
    <source>
        <strain evidence="3">KCTC 52945</strain>
    </source>
</reference>
<accession>A0A2W2AN17</accession>
<keyword evidence="1" id="KW-0472">Membrane</keyword>
<proteinExistence type="predicted"/>
<keyword evidence="1" id="KW-0812">Transmembrane</keyword>
<dbReference type="RefSeq" id="WP_111198228.1">
    <property type="nucleotide sequence ID" value="NZ_QKVK01000004.1"/>
</dbReference>
<comment type="caution">
    <text evidence="2">The sequence shown here is derived from an EMBL/GenBank/DDBJ whole genome shotgun (WGS) entry which is preliminary data.</text>
</comment>
<protein>
    <recommendedName>
        <fullName evidence="4">DUF5683 domain-containing protein</fullName>
    </recommendedName>
</protein>
<sequence length="97" mass="10655">MTTPAETKRPMNPLLVLALAIVLPGSGQVFNGEPWRGLIFLFFMFLLGGFTLITAAPDVSIIGKLAGGLFVYAIAIFDAYKKAKIRYEVWRYAAGTR</sequence>
<keyword evidence="3" id="KW-1185">Reference proteome</keyword>
<name>A0A2W2AN17_9HYPH</name>
<dbReference type="AlphaFoldDB" id="A0A2W2AN17"/>
<evidence type="ECO:0000313" key="3">
    <source>
        <dbReference type="Proteomes" id="UP000248795"/>
    </source>
</evidence>
<feature type="transmembrane region" description="Helical" evidence="1">
    <location>
        <begin position="62"/>
        <end position="80"/>
    </location>
</feature>
<evidence type="ECO:0000256" key="1">
    <source>
        <dbReference type="SAM" id="Phobius"/>
    </source>
</evidence>
<evidence type="ECO:0000313" key="2">
    <source>
        <dbReference type="EMBL" id="PZF76771.1"/>
    </source>
</evidence>